<keyword evidence="6" id="KW-1185">Reference proteome</keyword>
<dbReference type="CDD" id="cd05251">
    <property type="entry name" value="NmrA_like_SDR_a"/>
    <property type="match status" value="1"/>
</dbReference>
<keyword evidence="3" id="KW-0472">Membrane</keyword>
<feature type="transmembrane region" description="Helical" evidence="3">
    <location>
        <begin position="102"/>
        <end position="127"/>
    </location>
</feature>
<evidence type="ECO:0000256" key="3">
    <source>
        <dbReference type="SAM" id="Phobius"/>
    </source>
</evidence>
<reference evidence="5" key="1">
    <citation type="submission" date="2019-04" db="EMBL/GenBank/DDBJ databases">
        <title>Sequencing of skin fungus with MAO and IRED activity.</title>
        <authorList>
            <person name="Marsaioli A.J."/>
            <person name="Bonatto J.M.C."/>
            <person name="Reis Junior O."/>
        </authorList>
    </citation>
    <scope>NUCLEOTIDE SEQUENCE</scope>
    <source>
        <strain evidence="5">30M1</strain>
    </source>
</reference>
<dbReference type="PANTHER" id="PTHR42748">
    <property type="entry name" value="NITROGEN METABOLITE REPRESSION PROTEIN NMRA FAMILY MEMBER"/>
    <property type="match status" value="1"/>
</dbReference>
<dbReference type="Proteomes" id="UP000801428">
    <property type="component" value="Unassembled WGS sequence"/>
</dbReference>
<feature type="transmembrane region" description="Helical" evidence="3">
    <location>
        <begin position="139"/>
        <end position="158"/>
    </location>
</feature>
<feature type="domain" description="NmrA-like" evidence="4">
    <location>
        <begin position="626"/>
        <end position="894"/>
    </location>
</feature>
<dbReference type="GO" id="GO:0005634">
    <property type="term" value="C:nucleus"/>
    <property type="evidence" value="ECO:0007669"/>
    <property type="project" value="TreeGrafter"/>
</dbReference>
<dbReference type="InterPro" id="IPR036291">
    <property type="entry name" value="NAD(P)-bd_dom_sf"/>
</dbReference>
<organism evidence="5 6">
    <name type="scientific">Curvularia kusanoi</name>
    <name type="common">Cochliobolus kusanoi</name>
    <dbReference type="NCBI Taxonomy" id="90978"/>
    <lineage>
        <taxon>Eukaryota</taxon>
        <taxon>Fungi</taxon>
        <taxon>Dikarya</taxon>
        <taxon>Ascomycota</taxon>
        <taxon>Pezizomycotina</taxon>
        <taxon>Dothideomycetes</taxon>
        <taxon>Pleosporomycetidae</taxon>
        <taxon>Pleosporales</taxon>
        <taxon>Pleosporineae</taxon>
        <taxon>Pleosporaceae</taxon>
        <taxon>Curvularia</taxon>
    </lineage>
</organism>
<protein>
    <recommendedName>
        <fullName evidence="4">NmrA-like domain-containing protein</fullName>
    </recommendedName>
</protein>
<evidence type="ECO:0000259" key="4">
    <source>
        <dbReference type="Pfam" id="PF05368"/>
    </source>
</evidence>
<keyword evidence="3" id="KW-1133">Transmembrane helix</keyword>
<dbReference type="AlphaFoldDB" id="A0A9P4T915"/>
<dbReference type="InterPro" id="IPR008030">
    <property type="entry name" value="NmrA-like"/>
</dbReference>
<comment type="caution">
    <text evidence="5">The sequence shown here is derived from an EMBL/GenBank/DDBJ whole genome shotgun (WGS) entry which is preliminary data.</text>
</comment>
<feature type="transmembrane region" description="Helical" evidence="3">
    <location>
        <begin position="210"/>
        <end position="230"/>
    </location>
</feature>
<dbReference type="PRINTS" id="PR00081">
    <property type="entry name" value="GDHRDH"/>
</dbReference>
<dbReference type="PANTHER" id="PTHR42748:SF28">
    <property type="entry name" value="NMRA-LIKE DOMAIN-CONTAINING PROTEIN"/>
    <property type="match status" value="1"/>
</dbReference>
<dbReference type="Gene3D" id="3.40.50.720">
    <property type="entry name" value="NAD(P)-binding Rossmann-like Domain"/>
    <property type="match status" value="2"/>
</dbReference>
<dbReference type="InterPro" id="IPR051164">
    <property type="entry name" value="NmrA-like_oxidored"/>
</dbReference>
<evidence type="ECO:0000313" key="6">
    <source>
        <dbReference type="Proteomes" id="UP000801428"/>
    </source>
</evidence>
<dbReference type="InterPro" id="IPR002347">
    <property type="entry name" value="SDR_fam"/>
</dbReference>
<dbReference type="EMBL" id="SWKU01000019">
    <property type="protein sequence ID" value="KAF2998437.1"/>
    <property type="molecule type" value="Genomic_DNA"/>
</dbReference>
<comment type="similarity">
    <text evidence="1">Belongs to the NmrA-type oxidoreductase family.</text>
</comment>
<gene>
    <name evidence="5" type="ORF">E8E13_000266</name>
</gene>
<name>A0A9P4T915_CURKU</name>
<feature type="transmembrane region" description="Helical" evidence="3">
    <location>
        <begin position="286"/>
        <end position="304"/>
    </location>
</feature>
<keyword evidence="2" id="KW-0521">NADP</keyword>
<accession>A0A9P4T915</accession>
<keyword evidence="3" id="KW-0812">Transmembrane</keyword>
<feature type="transmembrane region" description="Helical" evidence="3">
    <location>
        <begin position="242"/>
        <end position="266"/>
    </location>
</feature>
<dbReference type="Pfam" id="PF00106">
    <property type="entry name" value="adh_short"/>
    <property type="match status" value="1"/>
</dbReference>
<dbReference type="OrthoDB" id="300709at2759"/>
<dbReference type="Gene3D" id="3.90.25.10">
    <property type="entry name" value="UDP-galactose 4-epimerase, domain 1"/>
    <property type="match status" value="1"/>
</dbReference>
<dbReference type="PROSITE" id="PS00061">
    <property type="entry name" value="ADH_SHORT"/>
    <property type="match status" value="1"/>
</dbReference>
<dbReference type="SUPFAM" id="SSF51735">
    <property type="entry name" value="NAD(P)-binding Rossmann-fold domains"/>
    <property type="match status" value="2"/>
</dbReference>
<proteinExistence type="inferred from homology"/>
<dbReference type="Pfam" id="PF05368">
    <property type="entry name" value="NmrA"/>
    <property type="match status" value="1"/>
</dbReference>
<dbReference type="InterPro" id="IPR020904">
    <property type="entry name" value="Sc_DH/Rdtase_CS"/>
</dbReference>
<evidence type="ECO:0000256" key="1">
    <source>
        <dbReference type="ARBA" id="ARBA00006328"/>
    </source>
</evidence>
<sequence>MNASATIRASYVRANRMSMMAPPGNTVLNPVADLESRPAISEKLANFVAVDHIEHRKQCDIERAKTYVYDKPSWLEWDDDHRSFGASLKKMFTTFPYRDPTWLVAVIFAVGSLDLVINAFLDLLPDLDRKLQFEANEKVALPTTILIGSILFFVAGIFDTFGALNADRGVLDADKVTHKVTYRPALLGTPEFKWIPSWVKFWDLTMTNHAFQAGLIVLFGGVIFMFAGIVAYPEVIPKGAPFAATIVFGPQVVHGALFLIANAMLAFSEQERWYKPKWWDADWQGAFLNTIGGFGFMMAGILLFKESERAAAAASLLGSWAFLIGSIIRCLEPVAIVTGATSGIGSWLADHLHKRGFRVAFCGRREEEGHEKASSLDASGASAVFIQCDVSSYNSQASMFQKVWHKWGRIDVLIANAGCVDRDSKYNFKRREASVNELPPIPDTSCTDIDFKGAVYGTTLATHFMRHNPNGKGGKIIVTGSMLGVYPCATFPEYCAAKAAVHQWVRGIGQVLHKKENITINCVMPGPIETSVMPGFSEAFLPHHMTQRSTLIAGYDIFLDDEKNFRSGQLIEAAHKDLIPWGHPGYKSGAFAKRSEKIYEPWFDLLHGERSELPQAMKGPPLQGPKIIVVTGATGSQGGGVVNVMKRQAGWKVRAVTRDTASEAAKKLAGEGIELVQADFDDEDSLREVFKDAHAIFAVTNWWEHLFRGKTRDEAGDIEEEQGMKLARAAAATETLEHYIWSTTPSAKRKFNSKLLTPHMDYKANVDARIKSELPALAAITTYLYFGYYPQNLAFFPLIKPIQHPGNGQYIQTLPTKPDAKILLSGDMTVNPGIWVRQILLTGERAFGKYANVALEKWTFQQMIDVWSEVTGRKGIFMETTIDAFTQLWGEAGHEIGLQMKFGEMCDPWEEDETFISPEDLGIDLKEVVGFTGTLESLKESL</sequence>
<evidence type="ECO:0000313" key="5">
    <source>
        <dbReference type="EMBL" id="KAF2998437.1"/>
    </source>
</evidence>
<evidence type="ECO:0000256" key="2">
    <source>
        <dbReference type="ARBA" id="ARBA00022857"/>
    </source>
</evidence>